<dbReference type="InterPro" id="IPR006143">
    <property type="entry name" value="RND_pump_MFP"/>
</dbReference>
<feature type="domain" description="Multidrug resistance protein MdtA-like barrel-sandwich hybrid" evidence="4">
    <location>
        <begin position="66"/>
        <end position="183"/>
    </location>
</feature>
<keyword evidence="8" id="KW-1185">Reference proteome</keyword>
<dbReference type="GO" id="GO:0015562">
    <property type="term" value="F:efflux transmembrane transporter activity"/>
    <property type="evidence" value="ECO:0007669"/>
    <property type="project" value="TreeGrafter"/>
</dbReference>
<dbReference type="PANTHER" id="PTHR30469:SF11">
    <property type="entry name" value="BLL4320 PROTEIN"/>
    <property type="match status" value="1"/>
</dbReference>
<keyword evidence="2" id="KW-0175">Coiled coil</keyword>
<evidence type="ECO:0000256" key="1">
    <source>
        <dbReference type="ARBA" id="ARBA00009477"/>
    </source>
</evidence>
<dbReference type="Pfam" id="PF25917">
    <property type="entry name" value="BSH_RND"/>
    <property type="match status" value="1"/>
</dbReference>
<accession>A0A418XZR1</accession>
<dbReference type="InterPro" id="IPR058625">
    <property type="entry name" value="MdtA-like_BSH"/>
</dbReference>
<feature type="domain" description="Multidrug resistance protein MdtA-like alpha-helical hairpin" evidence="3">
    <location>
        <begin position="96"/>
        <end position="160"/>
    </location>
</feature>
<dbReference type="GO" id="GO:1990281">
    <property type="term" value="C:efflux pump complex"/>
    <property type="evidence" value="ECO:0007669"/>
    <property type="project" value="TreeGrafter"/>
</dbReference>
<dbReference type="Pfam" id="PF25876">
    <property type="entry name" value="HH_MFP_RND"/>
    <property type="match status" value="1"/>
</dbReference>
<evidence type="ECO:0000259" key="5">
    <source>
        <dbReference type="Pfam" id="PF25954"/>
    </source>
</evidence>
<dbReference type="Gene3D" id="2.40.420.20">
    <property type="match status" value="1"/>
</dbReference>
<dbReference type="InterPro" id="IPR058792">
    <property type="entry name" value="Beta-barrel_RND_2"/>
</dbReference>
<reference evidence="7 8" key="1">
    <citation type="submission" date="2018-09" db="EMBL/GenBank/DDBJ databases">
        <title>Alcanivorax profundi sp. nov., isolated from 1000 m-depth seawater of the Mariana Trench.</title>
        <authorList>
            <person name="Liu J."/>
        </authorList>
    </citation>
    <scope>NUCLEOTIDE SEQUENCE [LARGE SCALE GENOMIC DNA]</scope>
    <source>
        <strain evidence="7 8">MTEO17</strain>
    </source>
</reference>
<dbReference type="InterPro" id="IPR058637">
    <property type="entry name" value="YknX-like_C"/>
</dbReference>
<dbReference type="Gene3D" id="1.10.287.470">
    <property type="entry name" value="Helix hairpin bin"/>
    <property type="match status" value="1"/>
</dbReference>
<dbReference type="PANTHER" id="PTHR30469">
    <property type="entry name" value="MULTIDRUG RESISTANCE PROTEIN MDTA"/>
    <property type="match status" value="1"/>
</dbReference>
<evidence type="ECO:0000256" key="2">
    <source>
        <dbReference type="SAM" id="Coils"/>
    </source>
</evidence>
<comment type="similarity">
    <text evidence="1">Belongs to the membrane fusion protein (MFP) (TC 8.A.1) family.</text>
</comment>
<dbReference type="Gene3D" id="2.40.50.100">
    <property type="match status" value="1"/>
</dbReference>
<protein>
    <submittedName>
        <fullName evidence="7">Efflux RND transporter periplasmic adaptor subunit</fullName>
    </submittedName>
</protein>
<evidence type="ECO:0000259" key="4">
    <source>
        <dbReference type="Pfam" id="PF25917"/>
    </source>
</evidence>
<evidence type="ECO:0000259" key="3">
    <source>
        <dbReference type="Pfam" id="PF25876"/>
    </source>
</evidence>
<gene>
    <name evidence="7" type="ORF">D4A39_08495</name>
</gene>
<evidence type="ECO:0000259" key="6">
    <source>
        <dbReference type="Pfam" id="PF25989"/>
    </source>
</evidence>
<dbReference type="FunFam" id="2.40.30.170:FF:000010">
    <property type="entry name" value="Efflux RND transporter periplasmic adaptor subunit"/>
    <property type="match status" value="1"/>
</dbReference>
<dbReference type="NCBIfam" id="TIGR01730">
    <property type="entry name" value="RND_mfp"/>
    <property type="match status" value="1"/>
</dbReference>
<name>A0A418XZR1_9GAMM</name>
<feature type="domain" description="CusB-like beta-barrel" evidence="5">
    <location>
        <begin position="195"/>
        <end position="267"/>
    </location>
</feature>
<dbReference type="OrthoDB" id="9800613at2"/>
<dbReference type="Gene3D" id="2.40.30.170">
    <property type="match status" value="1"/>
</dbReference>
<feature type="domain" description="YknX-like C-terminal permuted SH3-like" evidence="6">
    <location>
        <begin position="274"/>
        <end position="341"/>
    </location>
</feature>
<dbReference type="Pfam" id="PF25989">
    <property type="entry name" value="YknX_C"/>
    <property type="match status" value="1"/>
</dbReference>
<dbReference type="AlphaFoldDB" id="A0A418XZR1"/>
<dbReference type="RefSeq" id="WP_022985919.1">
    <property type="nucleotide sequence ID" value="NZ_CAXGPP010000003.1"/>
</dbReference>
<dbReference type="EMBL" id="QYYA01000002">
    <property type="protein sequence ID" value="RJG18496.1"/>
    <property type="molecule type" value="Genomic_DNA"/>
</dbReference>
<sequence>MGRILAGLVLLALAAGGIWWALVPDSAAPRQRPPTAVNVAPSIERDLFDQVEAVGTARAAQAVVLLAEVPGRVSKIHFQQGQQVKRGQLLVQLDDRNARAELARAEAEYQRAQDDFRRGQQLVDRRAISQSEVDTFRTSLEAARANRDAAQANLNDHRIQAPFAGVVGLRQVDPGAYLQTGDAITTLDNLGHIEVDFQIPERYLGRLTVGLRVHASNEAFPNLNFDGAISHLDSRVNASSRSLTARARLNNPGNRVRPGQFMRITVQLAQRTALLVPEQAIITQGAQSYVFTVDANSQAIRHPVTLGGRRDGWVEIRDGLVGNPEIIVNGHTRLGSGQAVNIIDNPDALLPEQRVLIAPPTQDVAGDAAA</sequence>
<evidence type="ECO:0000313" key="7">
    <source>
        <dbReference type="EMBL" id="RJG18496.1"/>
    </source>
</evidence>
<comment type="caution">
    <text evidence="7">The sequence shown here is derived from an EMBL/GenBank/DDBJ whole genome shotgun (WGS) entry which is preliminary data.</text>
</comment>
<dbReference type="SUPFAM" id="SSF111369">
    <property type="entry name" value="HlyD-like secretion proteins"/>
    <property type="match status" value="1"/>
</dbReference>
<feature type="coiled-coil region" evidence="2">
    <location>
        <begin position="90"/>
        <end position="160"/>
    </location>
</feature>
<proteinExistence type="inferred from homology"/>
<organism evidence="7 8">
    <name type="scientific">Alcanivorax profundi</name>
    <dbReference type="NCBI Taxonomy" id="2338368"/>
    <lineage>
        <taxon>Bacteria</taxon>
        <taxon>Pseudomonadati</taxon>
        <taxon>Pseudomonadota</taxon>
        <taxon>Gammaproteobacteria</taxon>
        <taxon>Oceanospirillales</taxon>
        <taxon>Alcanivoracaceae</taxon>
        <taxon>Alcanivorax</taxon>
    </lineage>
</organism>
<evidence type="ECO:0000313" key="8">
    <source>
        <dbReference type="Proteomes" id="UP000283734"/>
    </source>
</evidence>
<dbReference type="InterPro" id="IPR058624">
    <property type="entry name" value="MdtA-like_HH"/>
</dbReference>
<dbReference type="Proteomes" id="UP000283734">
    <property type="component" value="Unassembled WGS sequence"/>
</dbReference>
<dbReference type="Pfam" id="PF25954">
    <property type="entry name" value="Beta-barrel_RND_2"/>
    <property type="match status" value="1"/>
</dbReference>